<dbReference type="OrthoDB" id="809632at2759"/>
<dbReference type="PANTHER" id="PTHR43205">
    <property type="entry name" value="PROSTAGLANDIN REDUCTASE"/>
    <property type="match status" value="1"/>
</dbReference>
<proteinExistence type="predicted"/>
<dbReference type="Proteomes" id="UP000027920">
    <property type="component" value="Unassembled WGS sequence"/>
</dbReference>
<dbReference type="InterPro" id="IPR020843">
    <property type="entry name" value="ER"/>
</dbReference>
<dbReference type="SUPFAM" id="SSF51735">
    <property type="entry name" value="NAD(P)-binding Rossmann-fold domains"/>
    <property type="match status" value="1"/>
</dbReference>
<keyword evidence="1" id="KW-0560">Oxidoreductase</keyword>
<dbReference type="GO" id="GO:0016628">
    <property type="term" value="F:oxidoreductase activity, acting on the CH-CH group of donors, NAD or NADP as acceptor"/>
    <property type="evidence" value="ECO:0007669"/>
    <property type="project" value="InterPro"/>
</dbReference>
<gene>
    <name evidence="3" type="ORF">A1O9_10313</name>
</gene>
<name>A0A072P241_9EURO</name>
<dbReference type="PANTHER" id="PTHR43205:SF42">
    <property type="entry name" value="ALCOHOL DEHYDROGENASE, ZINC-CONTAINING (AFU_ORTHOLOGUE AFUA_7G04530)"/>
    <property type="match status" value="1"/>
</dbReference>
<evidence type="ECO:0000259" key="2">
    <source>
        <dbReference type="SMART" id="SM00829"/>
    </source>
</evidence>
<dbReference type="InterPro" id="IPR036291">
    <property type="entry name" value="NAD(P)-bd_dom_sf"/>
</dbReference>
<protein>
    <recommendedName>
        <fullName evidence="2">Enoyl reductase (ER) domain-containing protein</fullName>
    </recommendedName>
</protein>
<accession>A0A072P241</accession>
<sequence length="427" mass="46255">MSHEAVKVRWPICCVGMLDDSRRSCGLSSPGPAGVPRPARDQWPGENLLIGHLLSAVPCASRIHDNHHRRLNSIRSSAMPIHRAVHLSKRPHGHIVPSVTFSISIHESPDIDVLQNGEVILRTLYLSIDPAMRGWLDDDRSYVAPVELGEMMRGQGLAVVEASKSEVFSPGDYVLANTGWSEVVRLHESVLQPVPVSSDVNLTDWMGVLGFTGMTAYFGMTDIGRVRSGDLVVVTGAGGATGSVAGQIAKLKGATVVGIAGSAEKCTQLVSELGFDKALNYKAADFAQEFAHATEALIDVFYDNVGGEILDLALTRAKPHARFVMCGGVSQHNSTEPYGLKNYLKIVRLRIRMEGFIVLDYKDRFEEARTQLAEWLKTKAIKSQETIVRGGLASAERALMGLYEGTNTGKSLLTAPQTTLDAANSQP</sequence>
<dbReference type="InterPro" id="IPR011032">
    <property type="entry name" value="GroES-like_sf"/>
</dbReference>
<dbReference type="GeneID" id="25285217"/>
<evidence type="ECO:0000313" key="3">
    <source>
        <dbReference type="EMBL" id="KEF53911.1"/>
    </source>
</evidence>
<feature type="domain" description="Enoyl reductase (ER)" evidence="2">
    <location>
        <begin position="94"/>
        <end position="413"/>
    </location>
</feature>
<dbReference type="SMART" id="SM00829">
    <property type="entry name" value="PKS_ER"/>
    <property type="match status" value="1"/>
</dbReference>
<organism evidence="3 4">
    <name type="scientific">Exophiala aquamarina CBS 119918</name>
    <dbReference type="NCBI Taxonomy" id="1182545"/>
    <lineage>
        <taxon>Eukaryota</taxon>
        <taxon>Fungi</taxon>
        <taxon>Dikarya</taxon>
        <taxon>Ascomycota</taxon>
        <taxon>Pezizomycotina</taxon>
        <taxon>Eurotiomycetes</taxon>
        <taxon>Chaetothyriomycetidae</taxon>
        <taxon>Chaetothyriales</taxon>
        <taxon>Herpotrichiellaceae</taxon>
        <taxon>Exophiala</taxon>
    </lineage>
</organism>
<dbReference type="EMBL" id="AMGV01000012">
    <property type="protein sequence ID" value="KEF53911.1"/>
    <property type="molecule type" value="Genomic_DNA"/>
</dbReference>
<comment type="caution">
    <text evidence="3">The sequence shown here is derived from an EMBL/GenBank/DDBJ whole genome shotgun (WGS) entry which is preliminary data.</text>
</comment>
<dbReference type="InterPro" id="IPR013149">
    <property type="entry name" value="ADH-like_C"/>
</dbReference>
<dbReference type="VEuPathDB" id="FungiDB:A1O9_10313"/>
<dbReference type="Pfam" id="PF16884">
    <property type="entry name" value="ADH_N_2"/>
    <property type="match status" value="1"/>
</dbReference>
<dbReference type="Gene3D" id="3.90.180.10">
    <property type="entry name" value="Medium-chain alcohol dehydrogenases, catalytic domain"/>
    <property type="match status" value="1"/>
</dbReference>
<dbReference type="SUPFAM" id="SSF50129">
    <property type="entry name" value="GroES-like"/>
    <property type="match status" value="1"/>
</dbReference>
<dbReference type="Pfam" id="PF00107">
    <property type="entry name" value="ADH_zinc_N"/>
    <property type="match status" value="1"/>
</dbReference>
<dbReference type="InterPro" id="IPR045010">
    <property type="entry name" value="MDR_fam"/>
</dbReference>
<dbReference type="RefSeq" id="XP_013256501.1">
    <property type="nucleotide sequence ID" value="XM_013401047.1"/>
</dbReference>
<reference evidence="3 4" key="1">
    <citation type="submission" date="2013-03" db="EMBL/GenBank/DDBJ databases">
        <title>The Genome Sequence of Exophiala aquamarina CBS 119918.</title>
        <authorList>
            <consortium name="The Broad Institute Genomics Platform"/>
            <person name="Cuomo C."/>
            <person name="de Hoog S."/>
            <person name="Gorbushina A."/>
            <person name="Walker B."/>
            <person name="Young S.K."/>
            <person name="Zeng Q."/>
            <person name="Gargeya S."/>
            <person name="Fitzgerald M."/>
            <person name="Haas B."/>
            <person name="Abouelleil A."/>
            <person name="Allen A.W."/>
            <person name="Alvarado L."/>
            <person name="Arachchi H.M."/>
            <person name="Berlin A.M."/>
            <person name="Chapman S.B."/>
            <person name="Gainer-Dewar J."/>
            <person name="Goldberg J."/>
            <person name="Griggs A."/>
            <person name="Gujja S."/>
            <person name="Hansen M."/>
            <person name="Howarth C."/>
            <person name="Imamovic A."/>
            <person name="Ireland A."/>
            <person name="Larimer J."/>
            <person name="McCowan C."/>
            <person name="Murphy C."/>
            <person name="Pearson M."/>
            <person name="Poon T.W."/>
            <person name="Priest M."/>
            <person name="Roberts A."/>
            <person name="Saif S."/>
            <person name="Shea T."/>
            <person name="Sisk P."/>
            <person name="Sykes S."/>
            <person name="Wortman J."/>
            <person name="Nusbaum C."/>
            <person name="Birren B."/>
        </authorList>
    </citation>
    <scope>NUCLEOTIDE SEQUENCE [LARGE SCALE GENOMIC DNA]</scope>
    <source>
        <strain evidence="3 4">CBS 119918</strain>
    </source>
</reference>
<dbReference type="InterPro" id="IPR041694">
    <property type="entry name" value="ADH_N_2"/>
</dbReference>
<evidence type="ECO:0000256" key="1">
    <source>
        <dbReference type="ARBA" id="ARBA00023002"/>
    </source>
</evidence>
<dbReference type="AlphaFoldDB" id="A0A072P241"/>
<evidence type="ECO:0000313" key="4">
    <source>
        <dbReference type="Proteomes" id="UP000027920"/>
    </source>
</evidence>
<dbReference type="FunFam" id="3.40.50.720:FF:000121">
    <property type="entry name" value="Prostaglandin reductase 2"/>
    <property type="match status" value="1"/>
</dbReference>
<dbReference type="HOGENOM" id="CLU_026673_29_2_1"/>
<keyword evidence="4" id="KW-1185">Reference proteome</keyword>
<dbReference type="CDD" id="cd05288">
    <property type="entry name" value="PGDH"/>
    <property type="match status" value="1"/>
</dbReference>
<dbReference type="Gene3D" id="3.40.50.720">
    <property type="entry name" value="NAD(P)-binding Rossmann-like Domain"/>
    <property type="match status" value="1"/>
</dbReference>